<dbReference type="AlphaFoldDB" id="A0A5S6RAK3"/>
<sequence>MDLDNSYPKDPFGLQCIDQIVDSTAGYELLSLFNCYLGYHQISLQESNYLKASFITPFGAYCYITIPFGWNVEAYVGDVIIKTKQDDNLIADLEETFANIHAFKMKLNPGKFTFRVPSGKLVGFMVSHRGIKAKPRENQCHMQHETAEYSEGCSESH</sequence>
<dbReference type="InterPro" id="IPR053134">
    <property type="entry name" value="RNA-dir_DNA_polymerase"/>
</dbReference>
<gene>
    <name evidence="1" type="ORF">OSJNBa0014J14.19</name>
</gene>
<protein>
    <submittedName>
        <fullName evidence="1">Gag-pol</fullName>
    </submittedName>
</protein>
<dbReference type="CDD" id="cd01647">
    <property type="entry name" value="RT_LTR"/>
    <property type="match status" value="1"/>
</dbReference>
<dbReference type="Proteomes" id="UP000000763">
    <property type="component" value="Chromosome 10"/>
</dbReference>
<dbReference type="SUPFAM" id="SSF56672">
    <property type="entry name" value="DNA/RNA polymerases"/>
    <property type="match status" value="1"/>
</dbReference>
<name>A0A5S6RAK3_ORYSJ</name>
<reference evidence="2" key="2">
    <citation type="journal article" date="2008" name="Nucleic Acids Res.">
        <title>The rice annotation project database (RAP-DB): 2008 update.</title>
        <authorList>
            <consortium name="The rice annotation project (RAP)"/>
        </authorList>
    </citation>
    <scope>GENOME REANNOTATION</scope>
    <source>
        <strain evidence="2">cv. Nipponbare</strain>
    </source>
</reference>
<evidence type="ECO:0000313" key="2">
    <source>
        <dbReference type="Proteomes" id="UP000000763"/>
    </source>
</evidence>
<proteinExistence type="predicted"/>
<accession>A0A5S6RAK3</accession>
<dbReference type="InterPro" id="IPR043502">
    <property type="entry name" value="DNA/RNA_pol_sf"/>
</dbReference>
<dbReference type="PANTHER" id="PTHR24559">
    <property type="entry name" value="TRANSPOSON TY3-I GAG-POL POLYPROTEIN"/>
    <property type="match status" value="1"/>
</dbReference>
<dbReference type="Gene3D" id="3.30.70.270">
    <property type="match status" value="1"/>
</dbReference>
<reference evidence="2" key="1">
    <citation type="journal article" date="2005" name="Nature">
        <title>The map-based sequence of the rice genome.</title>
        <authorList>
            <consortium name="International rice genome sequencing project (IRGSP)"/>
            <person name="Matsumoto T."/>
            <person name="Wu J."/>
            <person name="Kanamori H."/>
            <person name="Katayose Y."/>
            <person name="Fujisawa M."/>
            <person name="Namiki N."/>
            <person name="Mizuno H."/>
            <person name="Yamamoto K."/>
            <person name="Antonio B.A."/>
            <person name="Baba T."/>
            <person name="Sakata K."/>
            <person name="Nagamura Y."/>
            <person name="Aoki H."/>
            <person name="Arikawa K."/>
            <person name="Arita K."/>
            <person name="Bito T."/>
            <person name="Chiden Y."/>
            <person name="Fujitsuka N."/>
            <person name="Fukunaka R."/>
            <person name="Hamada M."/>
            <person name="Harada C."/>
            <person name="Hayashi A."/>
            <person name="Hijishita S."/>
            <person name="Honda M."/>
            <person name="Hosokawa S."/>
            <person name="Ichikawa Y."/>
            <person name="Idonuma A."/>
            <person name="Iijima M."/>
            <person name="Ikeda M."/>
            <person name="Ikeno M."/>
            <person name="Ito K."/>
            <person name="Ito S."/>
            <person name="Ito T."/>
            <person name="Ito Y."/>
            <person name="Ito Y."/>
            <person name="Iwabuchi A."/>
            <person name="Kamiya K."/>
            <person name="Karasawa W."/>
            <person name="Kurita K."/>
            <person name="Katagiri S."/>
            <person name="Kikuta A."/>
            <person name="Kobayashi H."/>
            <person name="Kobayashi N."/>
            <person name="Machita K."/>
            <person name="Maehara T."/>
            <person name="Masukawa M."/>
            <person name="Mizubayashi T."/>
            <person name="Mukai Y."/>
            <person name="Nagasaki H."/>
            <person name="Nagata Y."/>
            <person name="Naito S."/>
            <person name="Nakashima M."/>
            <person name="Nakama Y."/>
            <person name="Nakamichi Y."/>
            <person name="Nakamura M."/>
            <person name="Meguro A."/>
            <person name="Negishi M."/>
            <person name="Ohta I."/>
            <person name="Ohta T."/>
            <person name="Okamoto M."/>
            <person name="Ono N."/>
            <person name="Saji S."/>
            <person name="Sakaguchi M."/>
            <person name="Sakai K."/>
            <person name="Shibata M."/>
            <person name="Shimokawa T."/>
            <person name="Song J."/>
            <person name="Takazaki Y."/>
            <person name="Terasawa K."/>
            <person name="Tsugane M."/>
            <person name="Tsuji K."/>
            <person name="Ueda S."/>
            <person name="Waki K."/>
            <person name="Yamagata H."/>
            <person name="Yamamoto M."/>
            <person name="Yamamoto S."/>
            <person name="Yamane H."/>
            <person name="Yoshiki S."/>
            <person name="Yoshihara R."/>
            <person name="Yukawa K."/>
            <person name="Zhong H."/>
            <person name="Yano M."/>
            <person name="Yuan Q."/>
            <person name="Ouyang S."/>
            <person name="Liu J."/>
            <person name="Jones K.M."/>
            <person name="Gansberger K."/>
            <person name="Moffat K."/>
            <person name="Hill J."/>
            <person name="Bera J."/>
            <person name="Fadrosh D."/>
            <person name="Jin S."/>
            <person name="Johri S."/>
            <person name="Kim M."/>
            <person name="Overton L."/>
            <person name="Reardon M."/>
            <person name="Tsitrin T."/>
            <person name="Vuong H."/>
            <person name="Weaver B."/>
            <person name="Ciecko A."/>
            <person name="Tallon L."/>
            <person name="Jackson J."/>
            <person name="Pai G."/>
            <person name="Aken S.V."/>
            <person name="Utterback T."/>
            <person name="Reidmuller S."/>
            <person name="Feldblyum T."/>
            <person name="Hsiao J."/>
            <person name="Zismann V."/>
            <person name="Iobst S."/>
            <person name="de Vazeille A.R."/>
            <person name="Buell C.R."/>
            <person name="Ying K."/>
            <person name="Li Y."/>
            <person name="Lu T."/>
            <person name="Huang Y."/>
            <person name="Zhao Q."/>
            <person name="Feng Q."/>
            <person name="Zhang L."/>
            <person name="Zhu J."/>
            <person name="Weng Q."/>
            <person name="Mu J."/>
            <person name="Lu Y."/>
            <person name="Fan D."/>
            <person name="Liu Y."/>
            <person name="Guan J."/>
            <person name="Zhang Y."/>
            <person name="Yu S."/>
            <person name="Liu X."/>
            <person name="Zhang Y."/>
            <person name="Hong G."/>
            <person name="Han B."/>
            <person name="Choisne N."/>
            <person name="Demange N."/>
            <person name="Orjeda G."/>
            <person name="Samain S."/>
            <person name="Cattolico L."/>
            <person name="Pelletier E."/>
            <person name="Couloux A."/>
            <person name="Segurens B."/>
            <person name="Wincker P."/>
            <person name="D'Hont A."/>
            <person name="Scarpelli C."/>
            <person name="Weissenbach J."/>
            <person name="Salanoubat M."/>
            <person name="Quetier F."/>
            <person name="Yu Y."/>
            <person name="Kim H.R."/>
            <person name="Rambo T."/>
            <person name="Currie J."/>
            <person name="Collura K."/>
            <person name="Luo M."/>
            <person name="Yang T."/>
            <person name="Ammiraju J.S.S."/>
            <person name="Engler F."/>
            <person name="Soderlund C."/>
            <person name="Wing R.A."/>
            <person name="Palmer L.E."/>
            <person name="de la Bastide M."/>
            <person name="Spiegel L."/>
            <person name="Nascimento L."/>
            <person name="Zutavern T."/>
            <person name="O'Shaughnessy A."/>
            <person name="Dike S."/>
            <person name="Dedhia N."/>
            <person name="Preston R."/>
            <person name="Balija V."/>
            <person name="McCombie W.R."/>
            <person name="Chow T."/>
            <person name="Chen H."/>
            <person name="Chung M."/>
            <person name="Chen C."/>
            <person name="Shaw J."/>
            <person name="Wu H."/>
            <person name="Hsiao K."/>
            <person name="Chao Y."/>
            <person name="Chu M."/>
            <person name="Cheng C."/>
            <person name="Hour A."/>
            <person name="Lee P."/>
            <person name="Lin S."/>
            <person name="Lin Y."/>
            <person name="Liou J."/>
            <person name="Liu S."/>
            <person name="Hsing Y."/>
            <person name="Raghuvanshi S."/>
            <person name="Mohanty A."/>
            <person name="Bharti A.K."/>
            <person name="Gaur A."/>
            <person name="Gupta V."/>
            <person name="Kumar D."/>
            <person name="Ravi V."/>
            <person name="Vij S."/>
            <person name="Kapur A."/>
            <person name="Khurana P."/>
            <person name="Khurana P."/>
            <person name="Khurana J.P."/>
            <person name="Tyagi A.K."/>
            <person name="Gaikwad K."/>
            <person name="Singh A."/>
            <person name="Dalal V."/>
            <person name="Srivastava S."/>
            <person name="Dixit A."/>
            <person name="Pal A.K."/>
            <person name="Ghazi I.A."/>
            <person name="Yadav M."/>
            <person name="Pandit A."/>
            <person name="Bhargava A."/>
            <person name="Sureshbabu K."/>
            <person name="Batra K."/>
            <person name="Sharma T.R."/>
            <person name="Mohapatra T."/>
            <person name="Singh N.K."/>
            <person name="Messing J."/>
            <person name="Nelson A.B."/>
            <person name="Fuks G."/>
            <person name="Kavchok S."/>
            <person name="Keizer G."/>
            <person name="Linton E."/>
            <person name="Llaca V."/>
            <person name="Song R."/>
            <person name="Tanyolac B."/>
            <person name="Young S."/>
            <person name="Ho-Il K."/>
            <person name="Hahn J.H."/>
            <person name="Sangsakoo G."/>
            <person name="Vanavichit A."/>
            <person name="de Mattos Luiz.A.T."/>
            <person name="Zimmer P.D."/>
            <person name="Malone G."/>
            <person name="Dellagostin O."/>
            <person name="de Oliveira A.C."/>
            <person name="Bevan M."/>
            <person name="Bancroft I."/>
            <person name="Minx P."/>
            <person name="Cordum H."/>
            <person name="Wilson R."/>
            <person name="Cheng Z."/>
            <person name="Jin W."/>
            <person name="Jiang J."/>
            <person name="Leong S.A."/>
            <person name="Iwama H."/>
            <person name="Gojobori T."/>
            <person name="Itoh T."/>
            <person name="Niimura Y."/>
            <person name="Fujii Y."/>
            <person name="Habara T."/>
            <person name="Sakai H."/>
            <person name="Sato Y."/>
            <person name="Wilson G."/>
            <person name="Kumar K."/>
            <person name="McCouch S."/>
            <person name="Juretic N."/>
            <person name="Hoen D."/>
            <person name="Wright S."/>
            <person name="Bruskiewich R."/>
            <person name="Bureau T."/>
            <person name="Miyao A."/>
            <person name="Hirochika H."/>
            <person name="Nishikawa T."/>
            <person name="Kadowaki K."/>
            <person name="Sugiura M."/>
            <person name="Burr B."/>
            <person name="Sasaki T."/>
        </authorList>
    </citation>
    <scope>NUCLEOTIDE SEQUENCE [LARGE SCALE GENOMIC DNA]</scope>
    <source>
        <strain evidence="2">cv. Nipponbare</strain>
    </source>
</reference>
<dbReference type="PANTHER" id="PTHR24559:SF444">
    <property type="entry name" value="REVERSE TRANSCRIPTASE DOMAIN-CONTAINING PROTEIN"/>
    <property type="match status" value="1"/>
</dbReference>
<dbReference type="EMBL" id="AC092172">
    <property type="protein sequence ID" value="AAM18159.1"/>
    <property type="molecule type" value="Genomic_DNA"/>
</dbReference>
<dbReference type="InterPro" id="IPR043128">
    <property type="entry name" value="Rev_trsase/Diguanyl_cyclase"/>
</dbReference>
<evidence type="ECO:0000313" key="1">
    <source>
        <dbReference type="EMBL" id="AAM18159.1"/>
    </source>
</evidence>
<organism evidence="1 2">
    <name type="scientific">Oryza sativa subsp. japonica</name>
    <name type="common">Rice</name>
    <dbReference type="NCBI Taxonomy" id="39947"/>
    <lineage>
        <taxon>Eukaryota</taxon>
        <taxon>Viridiplantae</taxon>
        <taxon>Streptophyta</taxon>
        <taxon>Embryophyta</taxon>
        <taxon>Tracheophyta</taxon>
        <taxon>Spermatophyta</taxon>
        <taxon>Magnoliopsida</taxon>
        <taxon>Liliopsida</taxon>
        <taxon>Poales</taxon>
        <taxon>Poaceae</taxon>
        <taxon>BOP clade</taxon>
        <taxon>Oryzoideae</taxon>
        <taxon>Oryzeae</taxon>
        <taxon>Oryzinae</taxon>
        <taxon>Oryza</taxon>
        <taxon>Oryza sativa</taxon>
    </lineage>
</organism>